<dbReference type="AlphaFoldDB" id="A0A7Z0NA11"/>
<keyword evidence="1" id="KW-0808">Transferase</keyword>
<protein>
    <submittedName>
        <fullName evidence="1">Glycosyltransferase family 2 protein</fullName>
    </submittedName>
</protein>
<keyword evidence="2" id="KW-1185">Reference proteome</keyword>
<gene>
    <name evidence="1" type="ORF">HZU72_18410</name>
</gene>
<reference evidence="1 2" key="1">
    <citation type="submission" date="2020-07" db="EMBL/GenBank/DDBJ databases">
        <title>Halomonas sp. QX-2 draft genome sequence.</title>
        <authorList>
            <person name="Qiu X."/>
        </authorList>
    </citation>
    <scope>NUCLEOTIDE SEQUENCE [LARGE SCALE GENOMIC DNA]</scope>
    <source>
        <strain evidence="1 2">QX-2</strain>
    </source>
</reference>
<evidence type="ECO:0000313" key="2">
    <source>
        <dbReference type="Proteomes" id="UP000520876"/>
    </source>
</evidence>
<sequence>MISNIYLLWARLLFKKERKPVLEDLAAWRKRHPIRDTDSDKMVTYLVPIFERKRAPNWSVVQTNLTRTISALRRQSDPRWRMIVCSQDCPDQIAFDDHVQFLKYPASHNGSPDKVQKLRFMARYLAKTEKRDGYAFFLDGDDIPHPDLTRFILEDDNGHGYYLPKGYCFDAGERCLLRPLEEEGDTHTFAWLCGSSHAVRFDTRFDRSQTVHVSLRGDHMQARQNLKSRVGLVLKPVPFPAMIYIVNHGSSDQDILAESDGRKRAHAGLKEVKESEIDDVLGSFGTSVSELSR</sequence>
<dbReference type="CDD" id="cd00761">
    <property type="entry name" value="Glyco_tranf_GTA_type"/>
    <property type="match status" value="1"/>
</dbReference>
<organism evidence="1 2">
    <name type="scientific">Vreelandella sedimenti</name>
    <dbReference type="NCBI Taxonomy" id="2729618"/>
    <lineage>
        <taxon>Bacteria</taxon>
        <taxon>Pseudomonadati</taxon>
        <taxon>Pseudomonadota</taxon>
        <taxon>Gammaproteobacteria</taxon>
        <taxon>Oceanospirillales</taxon>
        <taxon>Halomonadaceae</taxon>
        <taxon>Vreelandella</taxon>
    </lineage>
</organism>
<dbReference type="Proteomes" id="UP000520876">
    <property type="component" value="Unassembled WGS sequence"/>
</dbReference>
<accession>A0A7Z0NA11</accession>
<proteinExistence type="predicted"/>
<dbReference type="GO" id="GO:0016740">
    <property type="term" value="F:transferase activity"/>
    <property type="evidence" value="ECO:0007669"/>
    <property type="project" value="UniProtKB-KW"/>
</dbReference>
<dbReference type="InterPro" id="IPR029044">
    <property type="entry name" value="Nucleotide-diphossugar_trans"/>
</dbReference>
<name>A0A7Z0NA11_9GAMM</name>
<evidence type="ECO:0000313" key="1">
    <source>
        <dbReference type="EMBL" id="NYT74383.1"/>
    </source>
</evidence>
<dbReference type="EMBL" id="JACCGK010000017">
    <property type="protein sequence ID" value="NYT74383.1"/>
    <property type="molecule type" value="Genomic_DNA"/>
</dbReference>
<comment type="caution">
    <text evidence="1">The sequence shown here is derived from an EMBL/GenBank/DDBJ whole genome shotgun (WGS) entry which is preliminary data.</text>
</comment>
<dbReference type="SUPFAM" id="SSF53448">
    <property type="entry name" value="Nucleotide-diphospho-sugar transferases"/>
    <property type="match status" value="1"/>
</dbReference>
<dbReference type="RefSeq" id="WP_180094749.1">
    <property type="nucleotide sequence ID" value="NZ_JACCGK010000017.1"/>
</dbReference>